<dbReference type="HOGENOM" id="CLU_1677596_0_0_1"/>
<gene>
    <name evidence="3" type="ORF">JL09_g5098</name>
</gene>
<evidence type="ECO:0000259" key="2">
    <source>
        <dbReference type="PROSITE" id="PS51391"/>
    </source>
</evidence>
<dbReference type="EMBL" id="JQFK01000368">
    <property type="protein sequence ID" value="KGK35752.1"/>
    <property type="molecule type" value="Genomic_DNA"/>
</dbReference>
<evidence type="ECO:0000313" key="4">
    <source>
        <dbReference type="Proteomes" id="UP000029867"/>
    </source>
</evidence>
<feature type="compositionally biased region" description="Low complexity" evidence="1">
    <location>
        <begin position="167"/>
        <end position="183"/>
    </location>
</feature>
<feature type="non-terminal residue" evidence="3">
    <location>
        <position position="183"/>
    </location>
</feature>
<feature type="region of interest" description="Disordered" evidence="1">
    <location>
        <begin position="153"/>
        <end position="183"/>
    </location>
</feature>
<reference evidence="4" key="1">
    <citation type="journal article" date="2014" name="Microb. Cell Fact.">
        <title>Exploiting Issatchenkia orientalis SD108 for succinic acid production.</title>
        <authorList>
            <person name="Xiao H."/>
            <person name="Shao Z."/>
            <person name="Jiang Y."/>
            <person name="Dole S."/>
            <person name="Zhao H."/>
        </authorList>
    </citation>
    <scope>NUCLEOTIDE SEQUENCE [LARGE SCALE GENOMIC DNA]</scope>
    <source>
        <strain evidence="4">SD108</strain>
    </source>
</reference>
<dbReference type="InterPro" id="IPR006569">
    <property type="entry name" value="CID_dom"/>
</dbReference>
<name>A0A099NUZ7_PICKU</name>
<dbReference type="PROSITE" id="PS51391">
    <property type="entry name" value="CID"/>
    <property type="match status" value="1"/>
</dbReference>
<protein>
    <recommendedName>
        <fullName evidence="2">CID domain-containing protein</fullName>
    </recommendedName>
</protein>
<dbReference type="InterPro" id="IPR008942">
    <property type="entry name" value="ENTH_VHS"/>
</dbReference>
<feature type="domain" description="CID" evidence="2">
    <location>
        <begin position="1"/>
        <end position="153"/>
    </location>
</feature>
<comment type="caution">
    <text evidence="3">The sequence shown here is derived from an EMBL/GenBank/DDBJ whole genome shotgun (WGS) entry which is preliminary data.</text>
</comment>
<organism evidence="3 4">
    <name type="scientific">Pichia kudriavzevii</name>
    <name type="common">Yeast</name>
    <name type="synonym">Issatchenkia orientalis</name>
    <dbReference type="NCBI Taxonomy" id="4909"/>
    <lineage>
        <taxon>Eukaryota</taxon>
        <taxon>Fungi</taxon>
        <taxon>Dikarya</taxon>
        <taxon>Ascomycota</taxon>
        <taxon>Saccharomycotina</taxon>
        <taxon>Pichiomycetes</taxon>
        <taxon>Pichiales</taxon>
        <taxon>Pichiaceae</taxon>
        <taxon>Pichia</taxon>
    </lineage>
</organism>
<dbReference type="CDD" id="cd16984">
    <property type="entry name" value="CID_Nrd1_like"/>
    <property type="match status" value="1"/>
</dbReference>
<dbReference type="Pfam" id="PF04818">
    <property type="entry name" value="CID"/>
    <property type="match status" value="1"/>
</dbReference>
<dbReference type="SUPFAM" id="SSF48464">
    <property type="entry name" value="ENTH/VHS domain"/>
    <property type="match status" value="1"/>
</dbReference>
<dbReference type="VEuPathDB" id="FungiDB:C5L36_0C04870"/>
<evidence type="ECO:0000313" key="3">
    <source>
        <dbReference type="EMBL" id="KGK35752.1"/>
    </source>
</evidence>
<dbReference type="Gene3D" id="1.25.40.90">
    <property type="match status" value="1"/>
</dbReference>
<accession>A0A099NUZ7</accession>
<sequence length="183" mass="20247">MLESTTEFRNTFKELGSLKPPGVSGSRIKNLKDYFLSHVDDEDNLVNILIEEYNQIPVSNKLGPLYVIDAITRGLIDECGSNVEINADAPNGTAPAAIYKISEKIEDWLNDAIPMANDDVKDKICKLIDIWINCSTFRIELLNSIKEKYFKTFTPPGTPPRKKAQLSTSTSTSTTNDGGSTNS</sequence>
<proteinExistence type="predicted"/>
<dbReference type="eggNOG" id="KOG0132">
    <property type="taxonomic scope" value="Eukaryota"/>
</dbReference>
<dbReference type="AlphaFoldDB" id="A0A099NUZ7"/>
<dbReference type="Proteomes" id="UP000029867">
    <property type="component" value="Unassembled WGS sequence"/>
</dbReference>
<evidence type="ECO:0000256" key="1">
    <source>
        <dbReference type="SAM" id="MobiDB-lite"/>
    </source>
</evidence>
<dbReference type="SMART" id="SM00582">
    <property type="entry name" value="RPR"/>
    <property type="match status" value="1"/>
</dbReference>